<dbReference type="Pfam" id="PF13380">
    <property type="entry name" value="CoA_binding_2"/>
    <property type="match status" value="1"/>
</dbReference>
<evidence type="ECO:0000313" key="3">
    <source>
        <dbReference type="Proteomes" id="UP001596417"/>
    </source>
</evidence>
<dbReference type="AlphaFoldDB" id="A0ABD5YYJ6"/>
<dbReference type="Proteomes" id="UP001596417">
    <property type="component" value="Unassembled WGS sequence"/>
</dbReference>
<sequence length="137" mass="15364">MATQPSGDDILRTILDHDTIAVVGCSSTPGKDAHEIPKYMDENGYTVIPVNPYADEILGRTAHDSLGDVDTEIDVVNVFRPSEEVADIVDDVLEREDVRAVWLQLGIRDDEAGQRIESSEREFVQDRCMKVEHKRLV</sequence>
<organism evidence="2 3">
    <name type="scientific">Halocatena marina</name>
    <dbReference type="NCBI Taxonomy" id="2934937"/>
    <lineage>
        <taxon>Archaea</taxon>
        <taxon>Methanobacteriati</taxon>
        <taxon>Methanobacteriota</taxon>
        <taxon>Stenosarchaea group</taxon>
        <taxon>Halobacteria</taxon>
        <taxon>Halobacteriales</taxon>
        <taxon>Natronomonadaceae</taxon>
        <taxon>Halocatena</taxon>
    </lineage>
</organism>
<dbReference type="GeneID" id="76201589"/>
<protein>
    <submittedName>
        <fullName evidence="2">CoA-binding protein</fullName>
    </submittedName>
</protein>
<reference evidence="2 3" key="1">
    <citation type="journal article" date="2019" name="Int. J. Syst. Evol. Microbiol.">
        <title>The Global Catalogue of Microorganisms (GCM) 10K type strain sequencing project: providing services to taxonomists for standard genome sequencing and annotation.</title>
        <authorList>
            <consortium name="The Broad Institute Genomics Platform"/>
            <consortium name="The Broad Institute Genome Sequencing Center for Infectious Disease"/>
            <person name="Wu L."/>
            <person name="Ma J."/>
        </authorList>
    </citation>
    <scope>NUCLEOTIDE SEQUENCE [LARGE SCALE GENOMIC DNA]</scope>
    <source>
        <strain evidence="2 3">RDMS1</strain>
    </source>
</reference>
<dbReference type="PANTHER" id="PTHR33303">
    <property type="entry name" value="CYTOPLASMIC PROTEIN-RELATED"/>
    <property type="match status" value="1"/>
</dbReference>
<dbReference type="PANTHER" id="PTHR33303:SF2">
    <property type="entry name" value="COA-BINDING DOMAIN-CONTAINING PROTEIN"/>
    <property type="match status" value="1"/>
</dbReference>
<comment type="caution">
    <text evidence="2">The sequence shown here is derived from an EMBL/GenBank/DDBJ whole genome shotgun (WGS) entry which is preliminary data.</text>
</comment>
<proteinExistence type="predicted"/>
<accession>A0ABD5YYJ6</accession>
<gene>
    <name evidence="2" type="ORF">ACFQL7_19810</name>
</gene>
<dbReference type="SMART" id="SM00881">
    <property type="entry name" value="CoA_binding"/>
    <property type="match status" value="1"/>
</dbReference>
<evidence type="ECO:0000313" key="2">
    <source>
        <dbReference type="EMBL" id="MFC7191805.1"/>
    </source>
</evidence>
<dbReference type="Gene3D" id="3.40.50.720">
    <property type="entry name" value="NAD(P)-binding Rossmann-like Domain"/>
    <property type="match status" value="1"/>
</dbReference>
<name>A0ABD5YYJ6_9EURY</name>
<dbReference type="RefSeq" id="WP_248903671.1">
    <property type="nucleotide sequence ID" value="NZ_CP109979.1"/>
</dbReference>
<keyword evidence="3" id="KW-1185">Reference proteome</keyword>
<dbReference type="EMBL" id="JBHTAX010000001">
    <property type="protein sequence ID" value="MFC7191805.1"/>
    <property type="molecule type" value="Genomic_DNA"/>
</dbReference>
<dbReference type="InterPro" id="IPR036291">
    <property type="entry name" value="NAD(P)-bd_dom_sf"/>
</dbReference>
<dbReference type="InterPro" id="IPR003781">
    <property type="entry name" value="CoA-bd"/>
</dbReference>
<dbReference type="SUPFAM" id="SSF51735">
    <property type="entry name" value="NAD(P)-binding Rossmann-fold domains"/>
    <property type="match status" value="1"/>
</dbReference>
<evidence type="ECO:0000259" key="1">
    <source>
        <dbReference type="SMART" id="SM00881"/>
    </source>
</evidence>
<feature type="domain" description="CoA-binding" evidence="1">
    <location>
        <begin position="14"/>
        <end position="107"/>
    </location>
</feature>